<evidence type="ECO:0000313" key="1">
    <source>
        <dbReference type="EMBL" id="SER58919.1"/>
    </source>
</evidence>
<reference evidence="2" key="1">
    <citation type="submission" date="2016-10" db="EMBL/GenBank/DDBJ databases">
        <authorList>
            <person name="Varghese N."/>
            <person name="Submissions S."/>
        </authorList>
    </citation>
    <scope>NUCLEOTIDE SEQUENCE [LARGE SCALE GENOMIC DNA]</scope>
    <source>
        <strain evidence="2">DSM 44260</strain>
    </source>
</reference>
<dbReference type="SUPFAM" id="SSF52141">
    <property type="entry name" value="Uracil-DNA glycosylase-like"/>
    <property type="match status" value="1"/>
</dbReference>
<dbReference type="Proteomes" id="UP000199051">
    <property type="component" value="Unassembled WGS sequence"/>
</dbReference>
<dbReference type="STRING" id="155974.SAMN04487818_104215"/>
<name>A0A1H9QGE8_9PSEU</name>
<gene>
    <name evidence="1" type="ORF">SAMN04487818_104215</name>
</gene>
<organism evidence="1 2">
    <name type="scientific">Actinokineospora terrae</name>
    <dbReference type="NCBI Taxonomy" id="155974"/>
    <lineage>
        <taxon>Bacteria</taxon>
        <taxon>Bacillati</taxon>
        <taxon>Actinomycetota</taxon>
        <taxon>Actinomycetes</taxon>
        <taxon>Pseudonocardiales</taxon>
        <taxon>Pseudonocardiaceae</taxon>
        <taxon>Actinokineospora</taxon>
    </lineage>
</organism>
<evidence type="ECO:0000313" key="2">
    <source>
        <dbReference type="Proteomes" id="UP000199051"/>
    </source>
</evidence>
<dbReference type="EMBL" id="FOGI01000004">
    <property type="protein sequence ID" value="SER58919.1"/>
    <property type="molecule type" value="Genomic_DNA"/>
</dbReference>
<keyword evidence="2" id="KW-1185">Reference proteome</keyword>
<accession>A0A1H9QGE8</accession>
<dbReference type="InterPro" id="IPR036895">
    <property type="entry name" value="Uracil-DNA_glycosylase-like_sf"/>
</dbReference>
<proteinExistence type="predicted"/>
<dbReference type="Gene3D" id="3.40.470.10">
    <property type="entry name" value="Uracil-DNA glycosylase-like domain"/>
    <property type="match status" value="1"/>
</dbReference>
<protein>
    <submittedName>
        <fullName evidence="1">Uncharacterized protein</fullName>
    </submittedName>
</protein>
<sequence length="76" mass="7893">MLGPFAIRGGKTTVGAACDDGDLPLRRLASAPSRAGELAHLSLLSAHSGFFGCEPFSRANELLSDQGAAPVDWKLP</sequence>
<dbReference type="AlphaFoldDB" id="A0A1H9QGE8"/>